<dbReference type="Pfam" id="PF13532">
    <property type="entry name" value="2OG-FeII_Oxy_2"/>
    <property type="match status" value="1"/>
</dbReference>
<dbReference type="InterPro" id="IPR010666">
    <property type="entry name" value="Znf_GRF"/>
</dbReference>
<dbReference type="Proteomes" id="UP000271241">
    <property type="component" value="Unassembled WGS sequence"/>
</dbReference>
<evidence type="ECO:0000313" key="7">
    <source>
        <dbReference type="EMBL" id="RKP05853.1"/>
    </source>
</evidence>
<sequence>MSSHPLEARSEWLPTVAAANCYASAKESVDWHSDTLTYLGPMPTIGSISLGAGRPFRFQPYKFAPLSAGNNTNTTIYAIHLPHNSLLIMHPPAQEHWRHQVPPSPVHPHPIAGQARINITFRHYRDEQRLDTIPRCRCGLPCQLRSVVRRAHNFGRHFYCCHAAHANQGRQCDFFAWWKPPTRGKETSKTLENTKK</sequence>
<dbReference type="AlphaFoldDB" id="A0A4P9XJB9"/>
<evidence type="ECO:0000259" key="5">
    <source>
        <dbReference type="PROSITE" id="PS51471"/>
    </source>
</evidence>
<organism evidence="7 8">
    <name type="scientific">Thamnocephalis sphaerospora</name>
    <dbReference type="NCBI Taxonomy" id="78915"/>
    <lineage>
        <taxon>Eukaryota</taxon>
        <taxon>Fungi</taxon>
        <taxon>Fungi incertae sedis</taxon>
        <taxon>Zoopagomycota</taxon>
        <taxon>Zoopagomycotina</taxon>
        <taxon>Zoopagomycetes</taxon>
        <taxon>Zoopagales</taxon>
        <taxon>Sigmoideomycetaceae</taxon>
        <taxon>Thamnocephalis</taxon>
    </lineage>
</organism>
<evidence type="ECO:0000313" key="8">
    <source>
        <dbReference type="Proteomes" id="UP000271241"/>
    </source>
</evidence>
<dbReference type="GO" id="GO:0008270">
    <property type="term" value="F:zinc ion binding"/>
    <property type="evidence" value="ECO:0007669"/>
    <property type="project" value="UniProtKB-KW"/>
</dbReference>
<gene>
    <name evidence="7" type="ORF">THASP1DRAFT_19257</name>
</gene>
<evidence type="ECO:0000256" key="2">
    <source>
        <dbReference type="ARBA" id="ARBA00022771"/>
    </source>
</evidence>
<dbReference type="Pfam" id="PF06839">
    <property type="entry name" value="Zn_ribbon_GRF"/>
    <property type="match status" value="1"/>
</dbReference>
<name>A0A4P9XJB9_9FUNG</name>
<dbReference type="GO" id="GO:0051213">
    <property type="term" value="F:dioxygenase activity"/>
    <property type="evidence" value="ECO:0007669"/>
    <property type="project" value="InterPro"/>
</dbReference>
<dbReference type="SUPFAM" id="SSF51197">
    <property type="entry name" value="Clavaminate synthase-like"/>
    <property type="match status" value="1"/>
</dbReference>
<dbReference type="PROSITE" id="PS51471">
    <property type="entry name" value="FE2OG_OXY"/>
    <property type="match status" value="1"/>
</dbReference>
<dbReference type="InterPro" id="IPR005123">
    <property type="entry name" value="Oxoglu/Fe-dep_dioxygenase_dom"/>
</dbReference>
<keyword evidence="8" id="KW-1185">Reference proteome</keyword>
<dbReference type="GO" id="GO:0006307">
    <property type="term" value="P:DNA alkylation repair"/>
    <property type="evidence" value="ECO:0007669"/>
    <property type="project" value="InterPro"/>
</dbReference>
<dbReference type="InterPro" id="IPR037151">
    <property type="entry name" value="AlkB-like_sf"/>
</dbReference>
<dbReference type="PROSITE" id="PS51999">
    <property type="entry name" value="ZF_GRF"/>
    <property type="match status" value="1"/>
</dbReference>
<dbReference type="PANTHER" id="PTHR31212">
    <property type="entry name" value="ALPHA-KETOGLUTARATE-DEPENDENT DIOXYGENASE ALKB HOMOLOG 3"/>
    <property type="match status" value="1"/>
</dbReference>
<reference evidence="8" key="1">
    <citation type="journal article" date="2018" name="Nat. Microbiol.">
        <title>Leveraging single-cell genomics to expand the fungal tree of life.</title>
        <authorList>
            <person name="Ahrendt S.R."/>
            <person name="Quandt C.A."/>
            <person name="Ciobanu D."/>
            <person name="Clum A."/>
            <person name="Salamov A."/>
            <person name="Andreopoulos B."/>
            <person name="Cheng J.F."/>
            <person name="Woyke T."/>
            <person name="Pelin A."/>
            <person name="Henrissat B."/>
            <person name="Reynolds N.K."/>
            <person name="Benny G.L."/>
            <person name="Smith M.E."/>
            <person name="James T.Y."/>
            <person name="Grigoriev I.V."/>
        </authorList>
    </citation>
    <scope>NUCLEOTIDE SEQUENCE [LARGE SCALE GENOMIC DNA]</scope>
    <source>
        <strain evidence="8">RSA 1356</strain>
    </source>
</reference>
<proteinExistence type="predicted"/>
<protein>
    <submittedName>
        <fullName evidence="7">Uncharacterized protein</fullName>
    </submittedName>
</protein>
<evidence type="ECO:0000259" key="6">
    <source>
        <dbReference type="PROSITE" id="PS51999"/>
    </source>
</evidence>
<dbReference type="InterPro" id="IPR032854">
    <property type="entry name" value="ALKBH3"/>
</dbReference>
<evidence type="ECO:0000256" key="4">
    <source>
        <dbReference type="PROSITE-ProRule" id="PRU01343"/>
    </source>
</evidence>
<keyword evidence="2 4" id="KW-0863">Zinc-finger</keyword>
<dbReference type="OrthoDB" id="545910at2759"/>
<evidence type="ECO:0000256" key="1">
    <source>
        <dbReference type="ARBA" id="ARBA00022723"/>
    </source>
</evidence>
<feature type="domain" description="GRF-type" evidence="6">
    <location>
        <begin position="136"/>
        <end position="181"/>
    </location>
</feature>
<keyword evidence="1" id="KW-0479">Metal-binding</keyword>
<dbReference type="PANTHER" id="PTHR31212:SF4">
    <property type="entry name" value="ALPHA-KETOGLUTARATE-DEPENDENT DIOXYGENASE ALKB HOMOLOG 3"/>
    <property type="match status" value="1"/>
</dbReference>
<keyword evidence="3" id="KW-0862">Zinc</keyword>
<feature type="domain" description="Fe2OG dioxygenase" evidence="5">
    <location>
        <begin position="13"/>
        <end position="125"/>
    </location>
</feature>
<evidence type="ECO:0000256" key="3">
    <source>
        <dbReference type="ARBA" id="ARBA00022833"/>
    </source>
</evidence>
<dbReference type="STRING" id="78915.A0A4P9XJB9"/>
<dbReference type="Gene3D" id="2.60.120.590">
    <property type="entry name" value="Alpha-ketoglutarate-dependent dioxygenase AlkB-like"/>
    <property type="match status" value="1"/>
</dbReference>
<accession>A0A4P9XJB9</accession>
<dbReference type="InterPro" id="IPR027450">
    <property type="entry name" value="AlkB-like"/>
</dbReference>
<dbReference type="EMBL" id="KZ993015">
    <property type="protein sequence ID" value="RKP05853.1"/>
    <property type="molecule type" value="Genomic_DNA"/>
</dbReference>